<reference evidence="4" key="1">
    <citation type="submission" date="2018-05" db="EMBL/GenBank/DDBJ databases">
        <authorList>
            <person name="Lanie J.A."/>
            <person name="Ng W.-L."/>
            <person name="Kazmierczak K.M."/>
            <person name="Andrzejewski T.M."/>
            <person name="Davidsen T.M."/>
            <person name="Wayne K.J."/>
            <person name="Tettelin H."/>
            <person name="Glass J.I."/>
            <person name="Rusch D."/>
            <person name="Podicherti R."/>
            <person name="Tsui H.-C.T."/>
            <person name="Winkler M.E."/>
        </authorList>
    </citation>
    <scope>NUCLEOTIDE SEQUENCE</scope>
</reference>
<dbReference type="Pfam" id="PF00669">
    <property type="entry name" value="Flagellin_N"/>
    <property type="match status" value="1"/>
</dbReference>
<organism evidence="4">
    <name type="scientific">marine metagenome</name>
    <dbReference type="NCBI Taxonomy" id="408172"/>
    <lineage>
        <taxon>unclassified sequences</taxon>
        <taxon>metagenomes</taxon>
        <taxon>ecological metagenomes</taxon>
    </lineage>
</organism>
<evidence type="ECO:0000259" key="2">
    <source>
        <dbReference type="Pfam" id="PF00669"/>
    </source>
</evidence>
<dbReference type="InterPro" id="IPR001492">
    <property type="entry name" value="Flagellin"/>
</dbReference>
<protein>
    <recommendedName>
        <fullName evidence="5">Flagellin</fullName>
    </recommendedName>
</protein>
<dbReference type="Pfam" id="PF00700">
    <property type="entry name" value="Flagellin_C"/>
    <property type="match status" value="1"/>
</dbReference>
<evidence type="ECO:0008006" key="5">
    <source>
        <dbReference type="Google" id="ProtNLM"/>
    </source>
</evidence>
<dbReference type="InterPro" id="IPR046358">
    <property type="entry name" value="Flagellin_C"/>
</dbReference>
<proteinExistence type="predicted"/>
<evidence type="ECO:0000259" key="3">
    <source>
        <dbReference type="Pfam" id="PF00700"/>
    </source>
</evidence>
<accession>A0A381VIQ5</accession>
<dbReference type="GO" id="GO:0009288">
    <property type="term" value="C:bacterial-type flagellum"/>
    <property type="evidence" value="ECO:0007669"/>
    <property type="project" value="InterPro"/>
</dbReference>
<sequence length="487" mass="52376">MSLRINHNTSSLNSLRNVIQNTNAQSKTMEKLSSGLKINRGADGPAQLQISENLRAQTAGLSQAIDNSETAVSLMQTAEAALDEVNRALVQARQVTVHAGNEGTNDPSMLAADQEEIRNILEQIDRIASSTQYGHNNLLDGSRSGNGVATGKHLEFLSAGTEAHSSKPGGYGIFIQRAASRAFHSGSVALNQAIIDSGEQITISEGGRTVNFKTKKGTSVEQTLNDISVAIKNAGLDIDVIRPYPPQSQAHTPQILTFRHKEFGKEHTFEVASNTPGLVSFRSNVPHLVQNGIDVVGEIGGEQTIGRGQVLIGAPGAQTTEGIKVSYTGETAPVGGFAGTVTFSQNSLTFQVGANPHQFSEFSLRSMKTVDLGRGEKNDSGFKSLQEINVLNSERAQDAMRIIDKAIQDVTYNRGELGAFQKNNLESNLNYLRIAHENAVSSESVIRDADMAEEMAKFTRDQIMVEASTSMLAQANQNSMAVLKLLQ</sequence>
<evidence type="ECO:0000313" key="4">
    <source>
        <dbReference type="EMBL" id="SVA40229.1"/>
    </source>
</evidence>
<dbReference type="SUPFAM" id="SSF64518">
    <property type="entry name" value="Phase 1 flagellin"/>
    <property type="match status" value="1"/>
</dbReference>
<gene>
    <name evidence="4" type="ORF">METZ01_LOCUS93083</name>
</gene>
<evidence type="ECO:0000256" key="1">
    <source>
        <dbReference type="ARBA" id="ARBA00023143"/>
    </source>
</evidence>
<dbReference type="PANTHER" id="PTHR42792">
    <property type="entry name" value="FLAGELLIN"/>
    <property type="match status" value="1"/>
</dbReference>
<dbReference type="EMBL" id="UINC01008951">
    <property type="protein sequence ID" value="SVA40229.1"/>
    <property type="molecule type" value="Genomic_DNA"/>
</dbReference>
<feature type="domain" description="Flagellin C-terminal" evidence="3">
    <location>
        <begin position="400"/>
        <end position="486"/>
    </location>
</feature>
<dbReference type="GO" id="GO:0005198">
    <property type="term" value="F:structural molecule activity"/>
    <property type="evidence" value="ECO:0007669"/>
    <property type="project" value="InterPro"/>
</dbReference>
<dbReference type="Gene3D" id="6.10.10.10">
    <property type="entry name" value="Flagellar export chaperone, C-terminal domain"/>
    <property type="match status" value="1"/>
</dbReference>
<dbReference type="AlphaFoldDB" id="A0A381VIQ5"/>
<keyword evidence="1" id="KW-0975">Bacterial flagellum</keyword>
<feature type="domain" description="Flagellin N-terminal" evidence="2">
    <location>
        <begin position="5"/>
        <end position="142"/>
    </location>
</feature>
<name>A0A381VIQ5_9ZZZZ</name>
<dbReference type="InterPro" id="IPR042187">
    <property type="entry name" value="Flagellin_C_sub2"/>
</dbReference>
<dbReference type="PRINTS" id="PR00207">
    <property type="entry name" value="FLAGELLIN"/>
</dbReference>
<dbReference type="Gene3D" id="1.20.1330.10">
    <property type="entry name" value="f41 fragment of flagellin, N-terminal domain"/>
    <property type="match status" value="2"/>
</dbReference>
<dbReference type="InterPro" id="IPR001029">
    <property type="entry name" value="Flagellin_N"/>
</dbReference>
<dbReference type="PANTHER" id="PTHR42792:SF2">
    <property type="entry name" value="FLAGELLIN"/>
    <property type="match status" value="1"/>
</dbReference>